<evidence type="ECO:0000259" key="2">
    <source>
        <dbReference type="PROSITE" id="PS51175"/>
    </source>
</evidence>
<evidence type="ECO:0000313" key="3">
    <source>
        <dbReference type="EMBL" id="RXJ74009.1"/>
    </source>
</evidence>
<dbReference type="AlphaFoldDB" id="A0A4Q0YXT3"/>
<dbReference type="Pfam" id="PF18099">
    <property type="entry name" value="CBM_35_2"/>
    <property type="match status" value="1"/>
</dbReference>
<dbReference type="InterPro" id="IPR038081">
    <property type="entry name" value="CalX-like_sf"/>
</dbReference>
<protein>
    <recommendedName>
        <fullName evidence="2">CBM6 domain-containing protein</fullName>
    </recommendedName>
</protein>
<sequence>MFSVAVTEVISSTGEDAFEKLDLTSAAVDTTIVDDGNSVVDVSLTQDNASVTEGGTVTYTVELSHVAPAGSKVKIEYEYANAQGEDITEIREASIGPDGKTATFTVQTTDDVLNEASEDFSVRVTEVLTSTGEDAFENISLTGAKLDTTIVDDGLSEVTVTVDGNDTVTEGLATEYTFNLSSPAPEGSKAIIRYTYTDDNGNETSELTEVSVNDSVAVYSLSTTDNYLWQNDKSVSVELVNIVDANGQNTFEKLDVSAASKDVTIAEDAGTAYADTVKVTLSGDETVTEGETASYTVQLDQFAPPGSTVKLSYTYIDAEKNDIVEQATATVGEDGYTATFTINTVDDALRESGDSIVLFEAEDYTSYHDADDRDSGFAFLGSSYRDGPYSGVDVAKTDDGHVVSWIEDGEWLQFDTQLLTGEYRIEVRVSGESDGDIELALGDASVQATFDTDSEDTFQTIDLGKLSLSDDSPDLRVNFADSGFQVDWIRFVPVVEEGSASVFVTEPSQSP</sequence>
<dbReference type="PROSITE" id="PS51175">
    <property type="entry name" value="CBM6"/>
    <property type="match status" value="1"/>
</dbReference>
<dbReference type="Proteomes" id="UP000290287">
    <property type="component" value="Unassembled WGS sequence"/>
</dbReference>
<organism evidence="3 4">
    <name type="scientific">Veronia nyctiphanis</name>
    <dbReference type="NCBI Taxonomy" id="1278244"/>
    <lineage>
        <taxon>Bacteria</taxon>
        <taxon>Pseudomonadati</taxon>
        <taxon>Pseudomonadota</taxon>
        <taxon>Gammaproteobacteria</taxon>
        <taxon>Vibrionales</taxon>
        <taxon>Vibrionaceae</taxon>
        <taxon>Veronia</taxon>
    </lineage>
</organism>
<proteinExistence type="predicted"/>
<dbReference type="EMBL" id="PEIB01000004">
    <property type="protein sequence ID" value="RXJ74009.1"/>
    <property type="molecule type" value="Genomic_DNA"/>
</dbReference>
<dbReference type="Gene3D" id="2.60.40.2030">
    <property type="match status" value="1"/>
</dbReference>
<comment type="caution">
    <text evidence="3">The sequence shown here is derived from an EMBL/GenBank/DDBJ whole genome shotgun (WGS) entry which is preliminary data.</text>
</comment>
<dbReference type="SUPFAM" id="SSF49785">
    <property type="entry name" value="Galactose-binding domain-like"/>
    <property type="match status" value="1"/>
</dbReference>
<dbReference type="SUPFAM" id="SSF141072">
    <property type="entry name" value="CalX-like"/>
    <property type="match status" value="1"/>
</dbReference>
<evidence type="ECO:0000313" key="4">
    <source>
        <dbReference type="Proteomes" id="UP000290287"/>
    </source>
</evidence>
<dbReference type="RefSeq" id="WP_129121366.1">
    <property type="nucleotide sequence ID" value="NZ_PEIB01000004.1"/>
</dbReference>
<keyword evidence="1" id="KW-0732">Signal</keyword>
<gene>
    <name evidence="3" type="ORF">CS022_04985</name>
</gene>
<accession>A0A4Q0YXT3</accession>
<name>A0A4Q0YXT3_9GAMM</name>
<dbReference type="GO" id="GO:0030246">
    <property type="term" value="F:carbohydrate binding"/>
    <property type="evidence" value="ECO:0007669"/>
    <property type="project" value="InterPro"/>
</dbReference>
<dbReference type="CDD" id="cd04080">
    <property type="entry name" value="CBM6_cellulase-like"/>
    <property type="match status" value="1"/>
</dbReference>
<feature type="domain" description="CBM6" evidence="2">
    <location>
        <begin position="357"/>
        <end position="492"/>
    </location>
</feature>
<keyword evidence="4" id="KW-1185">Reference proteome</keyword>
<dbReference type="OrthoDB" id="6056921at2"/>
<evidence type="ECO:0000256" key="1">
    <source>
        <dbReference type="ARBA" id="ARBA00022729"/>
    </source>
</evidence>
<dbReference type="InterPro" id="IPR005084">
    <property type="entry name" value="CBM6"/>
</dbReference>
<reference evidence="3 4" key="1">
    <citation type="submission" date="2017-10" db="EMBL/GenBank/DDBJ databases">
        <title>Nyctiphanis sp. nov., isolated from the stomach of the euphausiid Nyctiphanes simplex (Hansen, 1911) in the Gulf of California.</title>
        <authorList>
            <person name="Gomez-Gil B."/>
            <person name="Aguilar-Mendez M."/>
            <person name="Lopez-Cortes A."/>
            <person name="Gomez-Gutierrez J."/>
            <person name="Roque A."/>
            <person name="Lang E."/>
            <person name="Gonzalez-Castillo A."/>
        </authorList>
    </citation>
    <scope>NUCLEOTIDE SEQUENCE [LARGE SCALE GENOMIC DNA]</scope>
    <source>
        <strain evidence="3 4">CAIM 600</strain>
    </source>
</reference>
<dbReference type="InterPro" id="IPR041342">
    <property type="entry name" value="CBM35"/>
</dbReference>
<dbReference type="SMART" id="SM00606">
    <property type="entry name" value="CBD_IV"/>
    <property type="match status" value="1"/>
</dbReference>
<dbReference type="InterPro" id="IPR008979">
    <property type="entry name" value="Galactose-bd-like_sf"/>
</dbReference>
<dbReference type="InterPro" id="IPR006584">
    <property type="entry name" value="Cellulose-bd_IV"/>
</dbReference>
<dbReference type="Gene3D" id="2.60.120.260">
    <property type="entry name" value="Galactose-binding domain-like"/>
    <property type="match status" value="1"/>
</dbReference>